<proteinExistence type="inferred from homology"/>
<dbReference type="AlphaFoldDB" id="A0A2S5TAS3"/>
<dbReference type="GO" id="GO:0016705">
    <property type="term" value="F:oxidoreductase activity, acting on paired donors, with incorporation or reduction of molecular oxygen"/>
    <property type="evidence" value="ECO:0007669"/>
    <property type="project" value="InterPro"/>
</dbReference>
<dbReference type="PANTHER" id="PTHR46696">
    <property type="entry name" value="P450, PUTATIVE (EUROFUNG)-RELATED"/>
    <property type="match status" value="1"/>
</dbReference>
<keyword evidence="3" id="KW-0408">Iron</keyword>
<dbReference type="OrthoDB" id="7052847at2"/>
<keyword evidence="5" id="KW-1185">Reference proteome</keyword>
<dbReference type="GO" id="GO:0004497">
    <property type="term" value="F:monooxygenase activity"/>
    <property type="evidence" value="ECO:0007669"/>
    <property type="project" value="UniProtKB-KW"/>
</dbReference>
<dbReference type="PROSITE" id="PS00086">
    <property type="entry name" value="CYTOCHROME_P450"/>
    <property type="match status" value="1"/>
</dbReference>
<dbReference type="InterPro" id="IPR001128">
    <property type="entry name" value="Cyt_P450"/>
</dbReference>
<evidence type="ECO:0000313" key="4">
    <source>
        <dbReference type="EMBL" id="PPE72111.1"/>
    </source>
</evidence>
<dbReference type="Gene3D" id="1.10.630.10">
    <property type="entry name" value="Cytochrome P450"/>
    <property type="match status" value="1"/>
</dbReference>
<dbReference type="GO" id="GO:0020037">
    <property type="term" value="F:heme binding"/>
    <property type="evidence" value="ECO:0007669"/>
    <property type="project" value="InterPro"/>
</dbReference>
<comment type="caution">
    <text evidence="4">The sequence shown here is derived from an EMBL/GenBank/DDBJ whole genome shotgun (WGS) entry which is preliminary data.</text>
</comment>
<name>A0A2S5TAS3_9GAMM</name>
<sequence>MEESPVSQTRLPDAASFTVESLNRPEVIANPYPYYALLRDRPPQFGLRDWPPGTVPGQDVPEPSWVFLKYADVAAAAKNHDAFSSRDPMQEASDAPTLMLVNHDRPRHTVLRNIAKQAFTPKRVEHDVAPWVERTVAGMIAELPDGDVEFMHDFAEVLPARVMTRLIGTPEGDYDKLRRWASAFMVTSDFTLEERNQCNREIAMYYAEAVAERYRDIERGLTPPDDLMTAFIRAEDEGESLTRDEVTRFCLTLVVAGAETTGYLLGNLACTLAQEPQFFPMLKQDRRLVRPFIEESLRRDGPPQRLFRVATMDVEIGGAQIRAGEWAALFYAAANRDPAVFESPDEFILNRPNVGRQLTFGHGIHHCMGAGIARLEADKMINGLLDRCSRIDPGSQPFKRQTGGLLNYGLDRCPIVLVR</sequence>
<organism evidence="4 5">
    <name type="scientific">Solimonas fluminis</name>
    <dbReference type="NCBI Taxonomy" id="2086571"/>
    <lineage>
        <taxon>Bacteria</taxon>
        <taxon>Pseudomonadati</taxon>
        <taxon>Pseudomonadota</taxon>
        <taxon>Gammaproteobacteria</taxon>
        <taxon>Nevskiales</taxon>
        <taxon>Nevskiaceae</taxon>
        <taxon>Solimonas</taxon>
    </lineage>
</organism>
<dbReference type="PANTHER" id="PTHR46696:SF1">
    <property type="entry name" value="CYTOCHROME P450 YJIB-RELATED"/>
    <property type="match status" value="1"/>
</dbReference>
<dbReference type="InterPro" id="IPR017972">
    <property type="entry name" value="Cyt_P450_CS"/>
</dbReference>
<evidence type="ECO:0000256" key="2">
    <source>
        <dbReference type="ARBA" id="ARBA00010617"/>
    </source>
</evidence>
<dbReference type="Proteomes" id="UP000238220">
    <property type="component" value="Unassembled WGS sequence"/>
</dbReference>
<protein>
    <submittedName>
        <fullName evidence="4">Cytochrome P450</fullName>
    </submittedName>
</protein>
<reference evidence="4 5" key="1">
    <citation type="submission" date="2018-02" db="EMBL/GenBank/DDBJ databases">
        <title>Genome sequencing of Solimonas sp. HR-BB.</title>
        <authorList>
            <person name="Lee Y."/>
            <person name="Jeon C.O."/>
        </authorList>
    </citation>
    <scope>NUCLEOTIDE SEQUENCE [LARGE SCALE GENOMIC DNA]</scope>
    <source>
        <strain evidence="4 5">HR-BB</strain>
    </source>
</reference>
<keyword evidence="3" id="KW-0560">Oxidoreductase</keyword>
<evidence type="ECO:0000313" key="5">
    <source>
        <dbReference type="Proteomes" id="UP000238220"/>
    </source>
</evidence>
<dbReference type="InterPro" id="IPR002397">
    <property type="entry name" value="Cyt_P450_B"/>
</dbReference>
<keyword evidence="3" id="KW-0503">Monooxygenase</keyword>
<dbReference type="EMBL" id="PSNW01000015">
    <property type="protein sequence ID" value="PPE72111.1"/>
    <property type="molecule type" value="Genomic_DNA"/>
</dbReference>
<dbReference type="GO" id="GO:0005506">
    <property type="term" value="F:iron ion binding"/>
    <property type="evidence" value="ECO:0007669"/>
    <property type="project" value="InterPro"/>
</dbReference>
<comment type="similarity">
    <text evidence="2 3">Belongs to the cytochrome P450 family.</text>
</comment>
<dbReference type="Pfam" id="PF00067">
    <property type="entry name" value="p450"/>
    <property type="match status" value="1"/>
</dbReference>
<dbReference type="InterPro" id="IPR036396">
    <property type="entry name" value="Cyt_P450_sf"/>
</dbReference>
<accession>A0A2S5TAS3</accession>
<keyword evidence="3" id="KW-0479">Metal-binding</keyword>
<evidence type="ECO:0000256" key="1">
    <source>
        <dbReference type="ARBA" id="ARBA00001971"/>
    </source>
</evidence>
<gene>
    <name evidence="4" type="ORF">C3942_19620</name>
</gene>
<keyword evidence="3" id="KW-0349">Heme</keyword>
<evidence type="ECO:0000256" key="3">
    <source>
        <dbReference type="RuleBase" id="RU000461"/>
    </source>
</evidence>
<comment type="cofactor">
    <cofactor evidence="1">
        <name>heme</name>
        <dbReference type="ChEBI" id="CHEBI:30413"/>
    </cofactor>
</comment>
<dbReference type="SUPFAM" id="SSF48264">
    <property type="entry name" value="Cytochrome P450"/>
    <property type="match status" value="1"/>
</dbReference>
<dbReference type="PRINTS" id="PR00359">
    <property type="entry name" value="BP450"/>
</dbReference>